<reference evidence="2 3" key="1">
    <citation type="submission" date="2011-05" db="EMBL/GenBank/DDBJ databases">
        <title>Complete sequence of chromosome 1 of Sphingobium chlorophenolicum L-1.</title>
        <authorList>
            <consortium name="US DOE Joint Genome Institute"/>
            <person name="Lucas S."/>
            <person name="Han J."/>
            <person name="Lapidus A."/>
            <person name="Cheng J.-F."/>
            <person name="Goodwin L."/>
            <person name="Pitluck S."/>
            <person name="Peters L."/>
            <person name="Daligault H."/>
            <person name="Han C."/>
            <person name="Tapia R."/>
            <person name="Land M."/>
            <person name="Hauser L."/>
            <person name="Kyrpides N."/>
            <person name="Ivanova N."/>
            <person name="Pagani I."/>
            <person name="Turner P."/>
            <person name="Copley S."/>
            <person name="Woyke T."/>
        </authorList>
    </citation>
    <scope>NUCLEOTIDE SEQUENCE [LARGE SCALE GENOMIC DNA]</scope>
    <source>
        <strain evidence="2 3">L-1</strain>
    </source>
</reference>
<dbReference type="Gene3D" id="3.60.15.10">
    <property type="entry name" value="Ribonuclease Z/Hydroxyacylglutathione hydrolase-like"/>
    <property type="match status" value="1"/>
</dbReference>
<dbReference type="Pfam" id="PF17778">
    <property type="entry name" value="WHD_BLACT"/>
    <property type="match status" value="1"/>
</dbReference>
<dbReference type="InterPro" id="IPR036866">
    <property type="entry name" value="RibonucZ/Hydroxyglut_hydro"/>
</dbReference>
<dbReference type="GO" id="GO:0016787">
    <property type="term" value="F:hydrolase activity"/>
    <property type="evidence" value="ECO:0007669"/>
    <property type="project" value="UniProtKB-KW"/>
</dbReference>
<dbReference type="Proteomes" id="UP000007150">
    <property type="component" value="Chromosome 1"/>
</dbReference>
<gene>
    <name evidence="2" type="ORF">Sphch_1705</name>
</gene>
<dbReference type="SMART" id="SM00849">
    <property type="entry name" value="Lactamase_B"/>
    <property type="match status" value="1"/>
</dbReference>
<organism evidence="2 3">
    <name type="scientific">Sphingobium chlorophenolicum L-1</name>
    <dbReference type="NCBI Taxonomy" id="690566"/>
    <lineage>
        <taxon>Bacteria</taxon>
        <taxon>Pseudomonadati</taxon>
        <taxon>Pseudomonadota</taxon>
        <taxon>Alphaproteobacteria</taxon>
        <taxon>Sphingomonadales</taxon>
        <taxon>Sphingomonadaceae</taxon>
        <taxon>Sphingobium</taxon>
    </lineage>
</organism>
<proteinExistence type="predicted"/>
<accession>F6F029</accession>
<dbReference type="EMBL" id="CP002798">
    <property type="protein sequence ID" value="AEG49393.1"/>
    <property type="molecule type" value="Genomic_DNA"/>
</dbReference>
<evidence type="ECO:0000313" key="3">
    <source>
        <dbReference type="Proteomes" id="UP000007150"/>
    </source>
</evidence>
<dbReference type="Gene3D" id="1.10.10.10">
    <property type="entry name" value="Winged helix-like DNA-binding domain superfamily/Winged helix DNA-binding domain"/>
    <property type="match status" value="1"/>
</dbReference>
<dbReference type="STRING" id="690566.Sphch_1705"/>
<protein>
    <submittedName>
        <fullName evidence="2">Putative hydrolase/glyoxylase</fullName>
    </submittedName>
</protein>
<feature type="domain" description="Metallo-beta-lactamase" evidence="1">
    <location>
        <begin position="37"/>
        <end position="208"/>
    </location>
</feature>
<evidence type="ECO:0000313" key="2">
    <source>
        <dbReference type="EMBL" id="AEG49393.1"/>
    </source>
</evidence>
<dbReference type="SUPFAM" id="SSF56281">
    <property type="entry name" value="Metallo-hydrolase/oxidoreductase"/>
    <property type="match status" value="1"/>
</dbReference>
<sequence precursor="true">MATPFDLADLPTGTLMRLSPLVGRVLAPNPSPFTYTGTQTYLVGAQDVAVIDPGPDDPAHLDALLDAIGGRPVTAILCTHTHRDHSPAAAPLGERTGAPVIGCAPLTLEDDGPRADAAFDAAYRPDRVLADGEQIDGRGWTLAAVATPGHTSNHLCFALLEEKALFTGDHVMGWSTSIVSPPDGDMAAYMASMQRLLERTDAVYYPAHGDPVDNPQRLVRGMMGHRKQREGQIVRFLERNGASEIPAMVIEMYKGVDPRLHSAAGRSVLAHLIDLDGRGIAAATGDGRWQLR</sequence>
<dbReference type="AlphaFoldDB" id="F6F029"/>
<dbReference type="PANTHER" id="PTHR23131:SF0">
    <property type="entry name" value="ENDORIBONUCLEASE LACTB2"/>
    <property type="match status" value="1"/>
</dbReference>
<dbReference type="InterPro" id="IPR001279">
    <property type="entry name" value="Metallo-B-lactamas"/>
</dbReference>
<name>F6F029_SPHCR</name>
<dbReference type="InterPro" id="IPR050662">
    <property type="entry name" value="Sec-metab_biosynth-thioest"/>
</dbReference>
<dbReference type="HOGENOM" id="CLU_048478_2_1_5"/>
<dbReference type="InterPro" id="IPR041516">
    <property type="entry name" value="LACTB2_WH"/>
</dbReference>
<dbReference type="CDD" id="cd16278">
    <property type="entry name" value="metallo-hydrolase-like_MBL-fold"/>
    <property type="match status" value="1"/>
</dbReference>
<dbReference type="PANTHER" id="PTHR23131">
    <property type="entry name" value="ENDORIBONUCLEASE LACTB2"/>
    <property type="match status" value="1"/>
</dbReference>
<dbReference type="InterPro" id="IPR036388">
    <property type="entry name" value="WH-like_DNA-bd_sf"/>
</dbReference>
<keyword evidence="3" id="KW-1185">Reference proteome</keyword>
<keyword evidence="2" id="KW-0378">Hydrolase</keyword>
<dbReference type="Pfam" id="PF00753">
    <property type="entry name" value="Lactamase_B"/>
    <property type="match status" value="1"/>
</dbReference>
<dbReference type="KEGG" id="sch:Sphch_1705"/>
<evidence type="ECO:0000259" key="1">
    <source>
        <dbReference type="SMART" id="SM00849"/>
    </source>
</evidence>
<dbReference type="RefSeq" id="WP_013847652.1">
    <property type="nucleotide sequence ID" value="NC_015593.1"/>
</dbReference>